<sequence length="586" mass="64714">MTASDLHATPAVLVVTRDPAVLDDLHSLLRARGRPVVHISDLATGYDRARIGLTILDTCDLVGVEAALAELPRPILAVTDDDSRAEALVGAGASDFVVLPCSRAVLSARIAAALRLRERVPGHSPALSDSQGSLQTLIANLPGVVYRCLNDVDWTMLFVSEGCYDLTGYAPEEFTSGRVHFIGLVHHEDRDRVRAQIDQAVAERRPFRVTYRLHTAAGACKWLWAQGQGVFDDNNLIALEGVITDLSELRQTKLELEEREVLLETLLAVTETAYILCDEHGAVDYANLAAQTWLKLPDSRLVGARFADLLTALPNELREAVGRGRDSIFTVDHQGGDFEAYHLVMRNVQISGRPHTAYAFKRLTRELARQEVEVWKKVIRLIAHEINNTLAPISSLLHSARLINAAEARDARLDRIIDTISERSKHLGEFLKGYTQFARLPRPRLESTKWRSLIDRLDELVQFKIDAAPEDLNTVNAVDRSQIEQALINLLKNAVEAGGPPEEVTLRLRAHREGDEIQVLDRGPGIPPELLPKVLLPFYSTKRTGTGLGLPLCREIIDAHGGNLRIEAREGGGTAVILWLPRLAAA</sequence>
<dbReference type="PROSITE" id="PS50110">
    <property type="entry name" value="RESPONSE_REGULATORY"/>
    <property type="match status" value="1"/>
</dbReference>
<evidence type="ECO:0000256" key="4">
    <source>
        <dbReference type="PROSITE-ProRule" id="PRU00169"/>
    </source>
</evidence>
<dbReference type="InterPro" id="IPR003661">
    <property type="entry name" value="HisK_dim/P_dom"/>
</dbReference>
<dbReference type="CDD" id="cd00130">
    <property type="entry name" value="PAS"/>
    <property type="match status" value="1"/>
</dbReference>
<dbReference type="RefSeq" id="WP_224192684.1">
    <property type="nucleotide sequence ID" value="NZ_JAIRAU010000021.1"/>
</dbReference>
<dbReference type="SUPFAM" id="SSF47384">
    <property type="entry name" value="Homodimeric domain of signal transducing histidine kinase"/>
    <property type="match status" value="1"/>
</dbReference>
<evidence type="ECO:0000259" key="6">
    <source>
        <dbReference type="PROSITE" id="PS50110"/>
    </source>
</evidence>
<protein>
    <recommendedName>
        <fullName evidence="2">histidine kinase</fullName>
        <ecNumber evidence="2">2.7.13.3</ecNumber>
    </recommendedName>
</protein>
<dbReference type="EMBL" id="JAIRAU010000021">
    <property type="protein sequence ID" value="MBZ5710914.1"/>
    <property type="molecule type" value="Genomic_DNA"/>
</dbReference>
<dbReference type="PANTHER" id="PTHR43065">
    <property type="entry name" value="SENSOR HISTIDINE KINASE"/>
    <property type="match status" value="1"/>
</dbReference>
<evidence type="ECO:0000259" key="8">
    <source>
        <dbReference type="PROSITE" id="PS50113"/>
    </source>
</evidence>
<dbReference type="InterPro" id="IPR013655">
    <property type="entry name" value="PAS_fold_3"/>
</dbReference>
<dbReference type="SUPFAM" id="SSF55874">
    <property type="entry name" value="ATPase domain of HSP90 chaperone/DNA topoisomerase II/histidine kinase"/>
    <property type="match status" value="1"/>
</dbReference>
<dbReference type="EC" id="2.7.13.3" evidence="2"/>
<dbReference type="InterPro" id="IPR036890">
    <property type="entry name" value="HATPase_C_sf"/>
</dbReference>
<dbReference type="PROSITE" id="PS50109">
    <property type="entry name" value="HIS_KIN"/>
    <property type="match status" value="1"/>
</dbReference>
<dbReference type="CDD" id="cd00075">
    <property type="entry name" value="HATPase"/>
    <property type="match status" value="1"/>
</dbReference>
<proteinExistence type="predicted"/>
<feature type="domain" description="PAS" evidence="7">
    <location>
        <begin position="151"/>
        <end position="204"/>
    </location>
</feature>
<dbReference type="Pfam" id="PF13426">
    <property type="entry name" value="PAS_9"/>
    <property type="match status" value="1"/>
</dbReference>
<evidence type="ECO:0000256" key="3">
    <source>
        <dbReference type="ARBA" id="ARBA00022553"/>
    </source>
</evidence>
<dbReference type="Pfam" id="PF02518">
    <property type="entry name" value="HATPase_c"/>
    <property type="match status" value="1"/>
</dbReference>
<dbReference type="InterPro" id="IPR003594">
    <property type="entry name" value="HATPase_dom"/>
</dbReference>
<dbReference type="InterPro" id="IPR036097">
    <property type="entry name" value="HisK_dim/P_sf"/>
</dbReference>
<dbReference type="InterPro" id="IPR005467">
    <property type="entry name" value="His_kinase_dom"/>
</dbReference>
<dbReference type="CDD" id="cd00082">
    <property type="entry name" value="HisKA"/>
    <property type="match status" value="1"/>
</dbReference>
<accession>A0ABS7TRQ2</accession>
<dbReference type="InterPro" id="IPR000014">
    <property type="entry name" value="PAS"/>
</dbReference>
<dbReference type="Gene3D" id="3.30.565.10">
    <property type="entry name" value="Histidine kinase-like ATPase, C-terminal domain"/>
    <property type="match status" value="1"/>
</dbReference>
<dbReference type="SUPFAM" id="SSF52172">
    <property type="entry name" value="CheY-like"/>
    <property type="match status" value="1"/>
</dbReference>
<feature type="domain" description="Response regulatory" evidence="6">
    <location>
        <begin position="11"/>
        <end position="114"/>
    </location>
</feature>
<dbReference type="InterPro" id="IPR035965">
    <property type="entry name" value="PAS-like_dom_sf"/>
</dbReference>
<comment type="catalytic activity">
    <reaction evidence="1">
        <text>ATP + protein L-histidine = ADP + protein N-phospho-L-histidine.</text>
        <dbReference type="EC" id="2.7.13.3"/>
    </reaction>
</comment>
<dbReference type="PROSITE" id="PS50112">
    <property type="entry name" value="PAS"/>
    <property type="match status" value="1"/>
</dbReference>
<dbReference type="SMART" id="SM00387">
    <property type="entry name" value="HATPase_c"/>
    <property type="match status" value="1"/>
</dbReference>
<dbReference type="Gene3D" id="3.30.450.20">
    <property type="entry name" value="PAS domain"/>
    <property type="match status" value="2"/>
</dbReference>
<evidence type="ECO:0000256" key="2">
    <source>
        <dbReference type="ARBA" id="ARBA00012438"/>
    </source>
</evidence>
<keyword evidence="10" id="KW-1185">Reference proteome</keyword>
<dbReference type="PRINTS" id="PR00344">
    <property type="entry name" value="BCTRLSENSOR"/>
</dbReference>
<dbReference type="SMART" id="SM00091">
    <property type="entry name" value="PAS"/>
    <property type="match status" value="2"/>
</dbReference>
<dbReference type="SUPFAM" id="SSF55785">
    <property type="entry name" value="PYP-like sensor domain (PAS domain)"/>
    <property type="match status" value="2"/>
</dbReference>
<dbReference type="InterPro" id="IPR004358">
    <property type="entry name" value="Sig_transdc_His_kin-like_C"/>
</dbReference>
<feature type="domain" description="Histidine kinase" evidence="5">
    <location>
        <begin position="381"/>
        <end position="584"/>
    </location>
</feature>
<evidence type="ECO:0000256" key="1">
    <source>
        <dbReference type="ARBA" id="ARBA00000085"/>
    </source>
</evidence>
<name>A0ABS7TRQ2_9BACT</name>
<evidence type="ECO:0000259" key="5">
    <source>
        <dbReference type="PROSITE" id="PS50109"/>
    </source>
</evidence>
<dbReference type="InterPro" id="IPR011006">
    <property type="entry name" value="CheY-like_superfamily"/>
</dbReference>
<dbReference type="PANTHER" id="PTHR43065:SF51">
    <property type="entry name" value="HISTIDINE KINASE"/>
    <property type="match status" value="1"/>
</dbReference>
<dbReference type="NCBIfam" id="TIGR00229">
    <property type="entry name" value="sensory_box"/>
    <property type="match status" value="1"/>
</dbReference>
<feature type="domain" description="PAC" evidence="8">
    <location>
        <begin position="207"/>
        <end position="258"/>
    </location>
</feature>
<dbReference type="Pfam" id="PF08447">
    <property type="entry name" value="PAS_3"/>
    <property type="match status" value="1"/>
</dbReference>
<dbReference type="InterPro" id="IPR000700">
    <property type="entry name" value="PAS-assoc_C"/>
</dbReference>
<dbReference type="Gene3D" id="1.10.287.130">
    <property type="match status" value="1"/>
</dbReference>
<evidence type="ECO:0000259" key="7">
    <source>
        <dbReference type="PROSITE" id="PS50112"/>
    </source>
</evidence>
<gene>
    <name evidence="9" type="ORF">K7C98_16760</name>
</gene>
<dbReference type="Proteomes" id="UP001139031">
    <property type="component" value="Unassembled WGS sequence"/>
</dbReference>
<organism evidence="9 10">
    <name type="scientific">Nannocystis pusilla</name>
    <dbReference type="NCBI Taxonomy" id="889268"/>
    <lineage>
        <taxon>Bacteria</taxon>
        <taxon>Pseudomonadati</taxon>
        <taxon>Myxococcota</taxon>
        <taxon>Polyangia</taxon>
        <taxon>Nannocystales</taxon>
        <taxon>Nannocystaceae</taxon>
        <taxon>Nannocystis</taxon>
    </lineage>
</organism>
<evidence type="ECO:0000313" key="9">
    <source>
        <dbReference type="EMBL" id="MBZ5710914.1"/>
    </source>
</evidence>
<comment type="caution">
    <text evidence="9">The sequence shown here is derived from an EMBL/GenBank/DDBJ whole genome shotgun (WGS) entry which is preliminary data.</text>
</comment>
<reference evidence="9" key="1">
    <citation type="submission" date="2021-08" db="EMBL/GenBank/DDBJ databases">
        <authorList>
            <person name="Stevens D.C."/>
        </authorList>
    </citation>
    <scope>NUCLEOTIDE SEQUENCE</scope>
    <source>
        <strain evidence="9">DSM 53165</strain>
    </source>
</reference>
<feature type="modified residue" description="4-aspartylphosphate" evidence="4">
    <location>
        <position position="57"/>
    </location>
</feature>
<evidence type="ECO:0000313" key="10">
    <source>
        <dbReference type="Proteomes" id="UP001139031"/>
    </source>
</evidence>
<keyword evidence="3 4" id="KW-0597">Phosphoprotein</keyword>
<dbReference type="PROSITE" id="PS50113">
    <property type="entry name" value="PAC"/>
    <property type="match status" value="1"/>
</dbReference>
<dbReference type="InterPro" id="IPR001789">
    <property type="entry name" value="Sig_transdc_resp-reg_receiver"/>
</dbReference>